<sequence length="73" mass="8137">MTDPRTMEPARPDIDLQATFDNDGRTETVIEITNLDHSATYGYAVPGFEHMLAAAPDLLAALEDVMAWLDNWD</sequence>
<gene>
    <name evidence="1" type="ORF">LCGC14_2897020</name>
</gene>
<accession>A0A0F8XVI6</accession>
<evidence type="ECO:0000313" key="1">
    <source>
        <dbReference type="EMBL" id="KKK73117.1"/>
    </source>
</evidence>
<feature type="non-terminal residue" evidence="1">
    <location>
        <position position="73"/>
    </location>
</feature>
<comment type="caution">
    <text evidence="1">The sequence shown here is derived from an EMBL/GenBank/DDBJ whole genome shotgun (WGS) entry which is preliminary data.</text>
</comment>
<dbReference type="EMBL" id="LAZR01056933">
    <property type="protein sequence ID" value="KKK73117.1"/>
    <property type="molecule type" value="Genomic_DNA"/>
</dbReference>
<name>A0A0F8XVI6_9ZZZZ</name>
<proteinExistence type="predicted"/>
<protein>
    <submittedName>
        <fullName evidence="1">Uncharacterized protein</fullName>
    </submittedName>
</protein>
<dbReference type="AlphaFoldDB" id="A0A0F8XVI6"/>
<reference evidence="1" key="1">
    <citation type="journal article" date="2015" name="Nature">
        <title>Complex archaea that bridge the gap between prokaryotes and eukaryotes.</title>
        <authorList>
            <person name="Spang A."/>
            <person name="Saw J.H."/>
            <person name="Jorgensen S.L."/>
            <person name="Zaremba-Niedzwiedzka K."/>
            <person name="Martijn J."/>
            <person name="Lind A.E."/>
            <person name="van Eijk R."/>
            <person name="Schleper C."/>
            <person name="Guy L."/>
            <person name="Ettema T.J."/>
        </authorList>
    </citation>
    <scope>NUCLEOTIDE SEQUENCE</scope>
</reference>
<organism evidence="1">
    <name type="scientific">marine sediment metagenome</name>
    <dbReference type="NCBI Taxonomy" id="412755"/>
    <lineage>
        <taxon>unclassified sequences</taxon>
        <taxon>metagenomes</taxon>
        <taxon>ecological metagenomes</taxon>
    </lineage>
</organism>